<dbReference type="Proteomes" id="UP001152622">
    <property type="component" value="Chromosome 11"/>
</dbReference>
<proteinExistence type="predicted"/>
<comment type="caution">
    <text evidence="2">The sequence shown here is derived from an EMBL/GenBank/DDBJ whole genome shotgun (WGS) entry which is preliminary data.</text>
</comment>
<dbReference type="EMBL" id="JAINUF010000011">
    <property type="protein sequence ID" value="KAJ8346396.1"/>
    <property type="molecule type" value="Genomic_DNA"/>
</dbReference>
<feature type="region of interest" description="Disordered" evidence="1">
    <location>
        <begin position="365"/>
        <end position="387"/>
    </location>
</feature>
<accession>A0A9Q1EWJ0</accession>
<gene>
    <name evidence="2" type="ORF">SKAU_G00277970</name>
</gene>
<dbReference type="PANTHER" id="PTHR47773">
    <property type="entry name" value="SI:DKEY-9I5.2-RELATED"/>
    <property type="match status" value="1"/>
</dbReference>
<evidence type="ECO:0000256" key="1">
    <source>
        <dbReference type="SAM" id="MobiDB-lite"/>
    </source>
</evidence>
<reference evidence="2" key="1">
    <citation type="journal article" date="2023" name="Science">
        <title>Genome structures resolve the early diversification of teleost fishes.</title>
        <authorList>
            <person name="Parey E."/>
            <person name="Louis A."/>
            <person name="Montfort J."/>
            <person name="Bouchez O."/>
            <person name="Roques C."/>
            <person name="Iampietro C."/>
            <person name="Lluch J."/>
            <person name="Castinel A."/>
            <person name="Donnadieu C."/>
            <person name="Desvignes T."/>
            <person name="Floi Bucao C."/>
            <person name="Jouanno E."/>
            <person name="Wen M."/>
            <person name="Mejri S."/>
            <person name="Dirks R."/>
            <person name="Jansen H."/>
            <person name="Henkel C."/>
            <person name="Chen W.J."/>
            <person name="Zahm M."/>
            <person name="Cabau C."/>
            <person name="Klopp C."/>
            <person name="Thompson A.W."/>
            <person name="Robinson-Rechavi M."/>
            <person name="Braasch I."/>
            <person name="Lecointre G."/>
            <person name="Bobe J."/>
            <person name="Postlethwait J.H."/>
            <person name="Berthelot C."/>
            <person name="Roest Crollius H."/>
            <person name="Guiguen Y."/>
        </authorList>
    </citation>
    <scope>NUCLEOTIDE SEQUENCE</scope>
    <source>
        <strain evidence="2">WJC10195</strain>
    </source>
</reference>
<name>A0A9Q1EWJ0_SYNKA</name>
<organism evidence="2 3">
    <name type="scientific">Synaphobranchus kaupii</name>
    <name type="common">Kaup's arrowtooth eel</name>
    <dbReference type="NCBI Taxonomy" id="118154"/>
    <lineage>
        <taxon>Eukaryota</taxon>
        <taxon>Metazoa</taxon>
        <taxon>Chordata</taxon>
        <taxon>Craniata</taxon>
        <taxon>Vertebrata</taxon>
        <taxon>Euteleostomi</taxon>
        <taxon>Actinopterygii</taxon>
        <taxon>Neopterygii</taxon>
        <taxon>Teleostei</taxon>
        <taxon>Anguilliformes</taxon>
        <taxon>Synaphobranchidae</taxon>
        <taxon>Synaphobranchus</taxon>
    </lineage>
</organism>
<protein>
    <submittedName>
        <fullName evidence="2">Uncharacterized protein</fullName>
    </submittedName>
</protein>
<feature type="compositionally biased region" description="Basic and acidic residues" evidence="1">
    <location>
        <begin position="378"/>
        <end position="387"/>
    </location>
</feature>
<keyword evidence="3" id="KW-1185">Reference proteome</keyword>
<dbReference type="AlphaFoldDB" id="A0A9Q1EWJ0"/>
<evidence type="ECO:0000313" key="2">
    <source>
        <dbReference type="EMBL" id="KAJ8346396.1"/>
    </source>
</evidence>
<dbReference type="OrthoDB" id="10057688at2759"/>
<dbReference type="PANTHER" id="PTHR47773:SF1">
    <property type="entry name" value="C2H2-TYPE DOMAIN-CONTAINING PROTEIN"/>
    <property type="match status" value="1"/>
</dbReference>
<evidence type="ECO:0000313" key="3">
    <source>
        <dbReference type="Proteomes" id="UP001152622"/>
    </source>
</evidence>
<sequence length="387" mass="43236">MRVARRPSQNTRSMDAWPHVEGPAQPLLCYSGHLQHSHNQLSQRVLGQSQVKDSTKPGEYTGELIGIEYLYSQTGRVLQDVSLDPDTPDEAAADIQDLDEGFQEYEDPTVHYSAPSPMGHLGHRVRLPIAPQDLPWGPCHQNRKTLRGPDGQPGYQLITRLAGALRGLESVSENKVDELVRLWSALPDADKGRLIYPSQHQDRLTNASFSSWRAFLGRCEWNERPELWWQSLVLRTSRCTAEASTEELPRPPLPKDARPAGRAESWHTSLSGHLKHICEMKRLKLLHNGSRIANKTNAHQQINQRQPFQFLFTCRHVDVTRGRASGILGVRQGTAAGPPVAVGCARTKDLSGLFISASVLRQSPSADVTGKNRHKLKTKDYANDENV</sequence>